<name>A0A9Q3BI15_9BASI</name>
<protein>
    <submittedName>
        <fullName evidence="1">Uncharacterized protein</fullName>
    </submittedName>
</protein>
<sequence length="88" mass="10544">MLRRSPNPASLESTKEIEKHVNELSDRDFIRKIRHNEIVEVFTNILITWNYGKSKLCRDFRYLRSYLKADRYPIPRIAHALDEVEKAK</sequence>
<organism evidence="1 2">
    <name type="scientific">Austropuccinia psidii MF-1</name>
    <dbReference type="NCBI Taxonomy" id="1389203"/>
    <lineage>
        <taxon>Eukaryota</taxon>
        <taxon>Fungi</taxon>
        <taxon>Dikarya</taxon>
        <taxon>Basidiomycota</taxon>
        <taxon>Pucciniomycotina</taxon>
        <taxon>Pucciniomycetes</taxon>
        <taxon>Pucciniales</taxon>
        <taxon>Sphaerophragmiaceae</taxon>
        <taxon>Austropuccinia</taxon>
    </lineage>
</organism>
<proteinExistence type="predicted"/>
<evidence type="ECO:0000313" key="1">
    <source>
        <dbReference type="EMBL" id="MBW0465603.1"/>
    </source>
</evidence>
<dbReference type="AlphaFoldDB" id="A0A9Q3BI15"/>
<accession>A0A9Q3BI15</accession>
<reference evidence="1" key="1">
    <citation type="submission" date="2021-03" db="EMBL/GenBank/DDBJ databases">
        <title>Draft genome sequence of rust myrtle Austropuccinia psidii MF-1, a brazilian biotype.</title>
        <authorList>
            <person name="Quecine M.C."/>
            <person name="Pachon D.M.R."/>
            <person name="Bonatelli M.L."/>
            <person name="Correr F.H."/>
            <person name="Franceschini L.M."/>
            <person name="Leite T.F."/>
            <person name="Margarido G.R.A."/>
            <person name="Almeida C.A."/>
            <person name="Ferrarezi J.A."/>
            <person name="Labate C.A."/>
        </authorList>
    </citation>
    <scope>NUCLEOTIDE SEQUENCE</scope>
    <source>
        <strain evidence="1">MF-1</strain>
    </source>
</reference>
<dbReference type="EMBL" id="AVOT02001081">
    <property type="protein sequence ID" value="MBW0465603.1"/>
    <property type="molecule type" value="Genomic_DNA"/>
</dbReference>
<dbReference type="Proteomes" id="UP000765509">
    <property type="component" value="Unassembled WGS sequence"/>
</dbReference>
<evidence type="ECO:0000313" key="2">
    <source>
        <dbReference type="Proteomes" id="UP000765509"/>
    </source>
</evidence>
<dbReference type="InterPro" id="IPR043502">
    <property type="entry name" value="DNA/RNA_pol_sf"/>
</dbReference>
<dbReference type="SUPFAM" id="SSF56672">
    <property type="entry name" value="DNA/RNA polymerases"/>
    <property type="match status" value="1"/>
</dbReference>
<keyword evidence="2" id="KW-1185">Reference proteome</keyword>
<comment type="caution">
    <text evidence="1">The sequence shown here is derived from an EMBL/GenBank/DDBJ whole genome shotgun (WGS) entry which is preliminary data.</text>
</comment>
<gene>
    <name evidence="1" type="ORF">O181_005318</name>
</gene>
<dbReference type="Gene3D" id="3.10.10.10">
    <property type="entry name" value="HIV Type 1 Reverse Transcriptase, subunit A, domain 1"/>
    <property type="match status" value="1"/>
</dbReference>